<gene>
    <name evidence="1" type="ORF">CJ208_02260</name>
</gene>
<accession>A0A2N6SUG2</accession>
<dbReference type="EMBL" id="PNHD01000002">
    <property type="protein sequence ID" value="PMC60713.1"/>
    <property type="molecule type" value="Genomic_DNA"/>
</dbReference>
<evidence type="ECO:0000313" key="2">
    <source>
        <dbReference type="Proteomes" id="UP000235723"/>
    </source>
</evidence>
<evidence type="ECO:0000313" key="1">
    <source>
        <dbReference type="EMBL" id="PMC60713.1"/>
    </source>
</evidence>
<sequence>MSKIWEDYEIRICKSQIRNHSGESFTKVCEFISNVLSRDKSAVSRFLKMNEELVAFRRLYDVLTWNEKFEKRLMEEADTEVEKELANGGLVKKGDFKINYDKQPKRTYNKNGISDKFEIGKCYYVSNRCGEKSNSLNRLCGNARLISKNDRFGVFDFKGYKSCFLWNCYGIDWKARRMR</sequence>
<name>A0A2N6SUG2_FINMA</name>
<proteinExistence type="predicted"/>
<dbReference type="Proteomes" id="UP000235723">
    <property type="component" value="Unassembled WGS sequence"/>
</dbReference>
<reference evidence="1 2" key="1">
    <citation type="submission" date="2017-09" db="EMBL/GenBank/DDBJ databases">
        <title>Bacterial strain isolated from the female urinary microbiota.</title>
        <authorList>
            <person name="Thomas-White K."/>
            <person name="Kumar N."/>
            <person name="Forster S."/>
            <person name="Putonti C."/>
            <person name="Lawley T."/>
            <person name="Wolfe A.J."/>
        </authorList>
    </citation>
    <scope>NUCLEOTIDE SEQUENCE [LARGE SCALE GENOMIC DNA]</scope>
    <source>
        <strain evidence="1 2">UMB0115</strain>
    </source>
</reference>
<organism evidence="1 2">
    <name type="scientific">Finegoldia magna</name>
    <name type="common">Peptostreptococcus magnus</name>
    <dbReference type="NCBI Taxonomy" id="1260"/>
    <lineage>
        <taxon>Bacteria</taxon>
        <taxon>Bacillati</taxon>
        <taxon>Bacillota</taxon>
        <taxon>Tissierellia</taxon>
        <taxon>Tissierellales</taxon>
        <taxon>Peptoniphilaceae</taxon>
        <taxon>Finegoldia</taxon>
    </lineage>
</organism>
<comment type="caution">
    <text evidence="1">The sequence shown here is derived from an EMBL/GenBank/DDBJ whole genome shotgun (WGS) entry which is preliminary data.</text>
</comment>
<dbReference type="AlphaFoldDB" id="A0A2N6SUG2"/>
<dbReference type="RefSeq" id="WP_102163820.1">
    <property type="nucleotide sequence ID" value="NZ_PNHD01000002.1"/>
</dbReference>
<protein>
    <submittedName>
        <fullName evidence="1">Uncharacterized protein</fullName>
    </submittedName>
</protein>